<accession>A0A2S0NE17</accession>
<proteinExistence type="predicted"/>
<reference evidence="1 2" key="1">
    <citation type="submission" date="2018-03" db="EMBL/GenBank/DDBJ databases">
        <title>Genome sequencing of Phreatobacter sp.</title>
        <authorList>
            <person name="Kim S.-J."/>
            <person name="Heo J."/>
            <person name="Kwon S.-W."/>
        </authorList>
    </citation>
    <scope>NUCLEOTIDE SEQUENCE [LARGE SCALE GENOMIC DNA]</scope>
    <source>
        <strain evidence="1 2">S-12</strain>
    </source>
</reference>
<keyword evidence="2" id="KW-1185">Reference proteome</keyword>
<name>A0A2S0NE17_9HYPH</name>
<dbReference type="KEGG" id="phr:C6569_15885"/>
<evidence type="ECO:0000313" key="2">
    <source>
        <dbReference type="Proteomes" id="UP000237889"/>
    </source>
</evidence>
<organism evidence="1 2">
    <name type="scientific">Phreatobacter cathodiphilus</name>
    <dbReference type="NCBI Taxonomy" id="1868589"/>
    <lineage>
        <taxon>Bacteria</taxon>
        <taxon>Pseudomonadati</taxon>
        <taxon>Pseudomonadota</taxon>
        <taxon>Alphaproteobacteria</taxon>
        <taxon>Hyphomicrobiales</taxon>
        <taxon>Phreatobacteraceae</taxon>
        <taxon>Phreatobacter</taxon>
    </lineage>
</organism>
<sequence length="136" mass="15602">MIAHLHAHRVQFEALVAMAHQDTGLVRIDEDWTEPGDLSSVGVRGERLADYRRRFKELGIPRGITVHADNKQVDFLAYARGWGPRGFSRSYVWSASGEFPDGEIVPDLDVIQASGRRRVWAFRHVDGPWWLHLRND</sequence>
<dbReference type="Proteomes" id="UP000237889">
    <property type="component" value="Chromosome"/>
</dbReference>
<gene>
    <name evidence="1" type="ORF">C6569_15885</name>
</gene>
<protein>
    <submittedName>
        <fullName evidence="1">Uncharacterized protein</fullName>
    </submittedName>
</protein>
<dbReference type="AlphaFoldDB" id="A0A2S0NE17"/>
<dbReference type="EMBL" id="CP027668">
    <property type="protein sequence ID" value="AVO46414.1"/>
    <property type="molecule type" value="Genomic_DNA"/>
</dbReference>
<evidence type="ECO:0000313" key="1">
    <source>
        <dbReference type="EMBL" id="AVO46414.1"/>
    </source>
</evidence>